<proteinExistence type="predicted"/>
<reference evidence="1" key="2">
    <citation type="submission" date="2025-09" db="UniProtKB">
        <authorList>
            <consortium name="Ensembl"/>
        </authorList>
    </citation>
    <scope>IDENTIFICATION</scope>
</reference>
<evidence type="ECO:0000313" key="2">
    <source>
        <dbReference type="Proteomes" id="UP000472260"/>
    </source>
</evidence>
<evidence type="ECO:0000313" key="1">
    <source>
        <dbReference type="Ensembl" id="ENSSANP00000089524.1"/>
    </source>
</evidence>
<name>A0A671S1R2_9TELE</name>
<dbReference type="Proteomes" id="UP000472260">
    <property type="component" value="Unassembled WGS sequence"/>
</dbReference>
<accession>A0A671S1R2</accession>
<sequence>MRLRNGTFLTVSLFGLCGLISLSWYTAFSNSKGNVVDIYQREFLALRDRLHSKEALKEGREKTPKYQRTEDGFIRIGKFDNGIVEGEVDASFGPLEALRLSNRDSRCVFSELFIQCVSLLNTSSVIFSDCL</sequence>
<organism evidence="1 2">
    <name type="scientific">Sinocyclocheilus anshuiensis</name>
    <dbReference type="NCBI Taxonomy" id="1608454"/>
    <lineage>
        <taxon>Eukaryota</taxon>
        <taxon>Metazoa</taxon>
        <taxon>Chordata</taxon>
        <taxon>Craniata</taxon>
        <taxon>Vertebrata</taxon>
        <taxon>Euteleostomi</taxon>
        <taxon>Actinopterygii</taxon>
        <taxon>Neopterygii</taxon>
        <taxon>Teleostei</taxon>
        <taxon>Ostariophysi</taxon>
        <taxon>Cypriniformes</taxon>
        <taxon>Cyprinidae</taxon>
        <taxon>Cyprininae</taxon>
        <taxon>Sinocyclocheilus</taxon>
    </lineage>
</organism>
<dbReference type="Ensembl" id="ENSSANT00000095101.1">
    <property type="protein sequence ID" value="ENSSANP00000089524.1"/>
    <property type="gene ID" value="ENSSANG00000044322.1"/>
</dbReference>
<protein>
    <submittedName>
        <fullName evidence="1">Uncharacterized protein</fullName>
    </submittedName>
</protein>
<dbReference type="AlphaFoldDB" id="A0A671S1R2"/>
<keyword evidence="2" id="KW-1185">Reference proteome</keyword>
<reference evidence="1" key="1">
    <citation type="submission" date="2025-08" db="UniProtKB">
        <authorList>
            <consortium name="Ensembl"/>
        </authorList>
    </citation>
    <scope>IDENTIFICATION</scope>
</reference>
<gene>
    <name evidence="1" type="primary">mgat4b</name>
</gene>